<organism evidence="2 3">
    <name type="scientific">Acinetobacter venetianus</name>
    <dbReference type="NCBI Taxonomy" id="52133"/>
    <lineage>
        <taxon>Bacteria</taxon>
        <taxon>Pseudomonadati</taxon>
        <taxon>Pseudomonadota</taxon>
        <taxon>Gammaproteobacteria</taxon>
        <taxon>Moraxellales</taxon>
        <taxon>Moraxellaceae</taxon>
        <taxon>Acinetobacter</taxon>
    </lineage>
</organism>
<dbReference type="Proteomes" id="UP000075680">
    <property type="component" value="Unassembled WGS sequence"/>
</dbReference>
<sequence>MRSKLILLTALCLTFTASCTTKKPPVKITPYKYKIDAASHLPVVYVSFVYTTNRPEAKVFDTRLQMYKELEILNRYFLNEDNQKIFKFKINHYYSYQDFSKRKCELANRLNQPTALIPDNIPGAVKSCFPKRKSKEVFFIIYDAYNQKLKYNDITSWGFRNQGQPFILIDWERLNYQTQAASIHEMGHAFGLGHVCAPRAKKSTPTNIMTSYDCKLGSGGLRNLGFTSEQLNTILQNYAKYP</sequence>
<feature type="signal peptide" evidence="1">
    <location>
        <begin position="1"/>
        <end position="19"/>
    </location>
</feature>
<proteinExistence type="predicted"/>
<accession>A0A150HN60</accession>
<evidence type="ECO:0000313" key="2">
    <source>
        <dbReference type="EMBL" id="KXZ67641.1"/>
    </source>
</evidence>
<name>A0A150HN60_9GAMM</name>
<dbReference type="GO" id="GO:0008237">
    <property type="term" value="F:metallopeptidase activity"/>
    <property type="evidence" value="ECO:0007669"/>
    <property type="project" value="InterPro"/>
</dbReference>
<feature type="chain" id="PRO_5007562827" description="Metalloprotease" evidence="1">
    <location>
        <begin position="20"/>
        <end position="242"/>
    </location>
</feature>
<gene>
    <name evidence="2" type="ORF">AVENLUH5627_02079</name>
</gene>
<dbReference type="PATRIC" id="fig|52133.18.peg.2152"/>
<evidence type="ECO:0008006" key="4">
    <source>
        <dbReference type="Google" id="ProtNLM"/>
    </source>
</evidence>
<protein>
    <recommendedName>
        <fullName evidence="4">Metalloprotease</fullName>
    </recommendedName>
</protein>
<dbReference type="AlphaFoldDB" id="A0A150HN60"/>
<dbReference type="Gene3D" id="3.40.390.10">
    <property type="entry name" value="Collagenase (Catalytic Domain)"/>
    <property type="match status" value="1"/>
</dbReference>
<comment type="caution">
    <text evidence="2">The sequence shown here is derived from an EMBL/GenBank/DDBJ whole genome shotgun (WGS) entry which is preliminary data.</text>
</comment>
<dbReference type="EMBL" id="JRUE01000182">
    <property type="protein sequence ID" value="KXZ67641.1"/>
    <property type="molecule type" value="Genomic_DNA"/>
</dbReference>
<dbReference type="SUPFAM" id="SSF55486">
    <property type="entry name" value="Metalloproteases ('zincins'), catalytic domain"/>
    <property type="match status" value="1"/>
</dbReference>
<dbReference type="InterPro" id="IPR024079">
    <property type="entry name" value="MetalloPept_cat_dom_sf"/>
</dbReference>
<evidence type="ECO:0000313" key="3">
    <source>
        <dbReference type="Proteomes" id="UP000075680"/>
    </source>
</evidence>
<reference evidence="2 3" key="1">
    <citation type="journal article" date="2016" name="Sci. Rep.">
        <title>Genomic and phenotypic characterization of the species Acinetobacter venetianus.</title>
        <authorList>
            <person name="Fondi M."/>
            <person name="Maida I."/>
            <person name="Perrin E."/>
            <person name="Orlandini V."/>
            <person name="La Torre L."/>
            <person name="Bosi E."/>
            <person name="Negroni A."/>
            <person name="Zanaroli G."/>
            <person name="Fava F."/>
            <person name="Decorosi F."/>
            <person name="Giovannetti L."/>
            <person name="Viti C."/>
            <person name="Vaneechoutte M."/>
            <person name="Dijkshoorn L."/>
            <person name="Fani R."/>
        </authorList>
    </citation>
    <scope>NUCLEOTIDE SEQUENCE [LARGE SCALE GENOMIC DNA]</scope>
    <source>
        <strain evidence="2 3">LUH5627</strain>
    </source>
</reference>
<keyword evidence="1" id="KW-0732">Signal</keyword>
<evidence type="ECO:0000256" key="1">
    <source>
        <dbReference type="SAM" id="SignalP"/>
    </source>
</evidence>
<dbReference type="PROSITE" id="PS51257">
    <property type="entry name" value="PROKAR_LIPOPROTEIN"/>
    <property type="match status" value="1"/>
</dbReference>
<dbReference type="RefSeq" id="WP_004878273.1">
    <property type="nucleotide sequence ID" value="NZ_BCLZ01000033.1"/>
</dbReference>
<dbReference type="GeneID" id="58194010"/>